<dbReference type="GO" id="GO:0004590">
    <property type="term" value="F:orotidine-5'-phosphate decarboxylase activity"/>
    <property type="evidence" value="ECO:0007669"/>
    <property type="project" value="UniProtKB-EC"/>
</dbReference>
<dbReference type="FunCoup" id="A0A151ZI34">
    <property type="interactions" value="972"/>
</dbReference>
<dbReference type="OMA" id="SAKHVCG"/>
<dbReference type="EC" id="2.4.2.10" evidence="5"/>
<dbReference type="Proteomes" id="UP000076078">
    <property type="component" value="Unassembled WGS sequence"/>
</dbReference>
<evidence type="ECO:0000313" key="17">
    <source>
        <dbReference type="EMBL" id="KYQ93577.1"/>
    </source>
</evidence>
<reference evidence="17 18" key="1">
    <citation type="submission" date="2015-12" db="EMBL/GenBank/DDBJ databases">
        <title>Dictyostelia acquired genes for synthesis and detection of signals that induce cell-type specialization by lateral gene transfer from prokaryotes.</title>
        <authorList>
            <person name="Gloeckner G."/>
            <person name="Schaap P."/>
        </authorList>
    </citation>
    <scope>NUCLEOTIDE SEQUENCE [LARGE SCALE GENOMIC DNA]</scope>
    <source>
        <strain evidence="17 18">TK</strain>
    </source>
</reference>
<dbReference type="Pfam" id="PF00215">
    <property type="entry name" value="OMPdecase"/>
    <property type="match status" value="1"/>
</dbReference>
<dbReference type="NCBIfam" id="TIGR00336">
    <property type="entry name" value="pyrE"/>
    <property type="match status" value="1"/>
</dbReference>
<accession>A0A151ZI34</accession>
<feature type="binding site" evidence="15">
    <location>
        <position position="450"/>
    </location>
    <ligand>
        <name>substrate</name>
    </ligand>
</feature>
<comment type="similarity">
    <text evidence="3">In the N-terminal section; belongs to the purine/pyrimidine phosphoribosyltransferase family.</text>
</comment>
<feature type="active site" description="For OMPdecase activity" evidence="14">
    <location>
        <position position="310"/>
    </location>
</feature>
<evidence type="ECO:0000256" key="7">
    <source>
        <dbReference type="ARBA" id="ARBA00015047"/>
    </source>
</evidence>
<feature type="binding site" evidence="15">
    <location>
        <position position="279"/>
    </location>
    <ligand>
        <name>substrate</name>
    </ligand>
</feature>
<evidence type="ECO:0000256" key="10">
    <source>
        <dbReference type="ARBA" id="ARBA00022793"/>
    </source>
</evidence>
<feature type="binding site" evidence="15">
    <location>
        <position position="370"/>
    </location>
    <ligand>
        <name>substrate</name>
    </ligand>
</feature>
<keyword evidence="13" id="KW-0511">Multifunctional enzyme</keyword>
<dbReference type="OrthoDB" id="10263753at2759"/>
<dbReference type="PANTHER" id="PTHR19278">
    <property type="entry name" value="OROTATE PHOSPHORIBOSYLTRANSFERASE"/>
    <property type="match status" value="1"/>
</dbReference>
<dbReference type="InterPro" id="IPR023031">
    <property type="entry name" value="OPRT"/>
</dbReference>
<dbReference type="CDD" id="cd04725">
    <property type="entry name" value="OMP_decarboxylase_like"/>
    <property type="match status" value="1"/>
</dbReference>
<dbReference type="PROSITE" id="PS00156">
    <property type="entry name" value="OMPDECASE"/>
    <property type="match status" value="1"/>
</dbReference>
<evidence type="ECO:0000256" key="4">
    <source>
        <dbReference type="ARBA" id="ARBA00009769"/>
    </source>
</evidence>
<feature type="active site" description="For OMPdecase activity" evidence="14">
    <location>
        <position position="312"/>
    </location>
</feature>
<evidence type="ECO:0000256" key="13">
    <source>
        <dbReference type="ARBA" id="ARBA00023268"/>
    </source>
</evidence>
<comment type="similarity">
    <text evidence="4">In the C-terminal section; belongs to the OMP decarboxylase family.</text>
</comment>
<name>A0A151ZI34_TIELA</name>
<dbReference type="NCBIfam" id="NF010382">
    <property type="entry name" value="PRK13809.1"/>
    <property type="match status" value="1"/>
</dbReference>
<comment type="caution">
    <text evidence="17">The sequence shown here is derived from an EMBL/GenBank/DDBJ whole genome shotgun (WGS) entry which is preliminary data.</text>
</comment>
<evidence type="ECO:0000256" key="12">
    <source>
        <dbReference type="ARBA" id="ARBA00023239"/>
    </source>
</evidence>
<comment type="pathway">
    <text evidence="2">Pyrimidine metabolism; UMP biosynthesis via de novo pathway; UMP from orotate: step 1/2.</text>
</comment>
<evidence type="ECO:0000256" key="15">
    <source>
        <dbReference type="PIRSR" id="PIRSR614732-2"/>
    </source>
</evidence>
<feature type="binding site" evidence="15">
    <location>
        <position position="257"/>
    </location>
    <ligand>
        <name>substrate</name>
    </ligand>
</feature>
<dbReference type="InterPro" id="IPR004467">
    <property type="entry name" value="Or_phspho_trans_dom"/>
</dbReference>
<keyword evidence="12" id="KW-0456">Lyase</keyword>
<dbReference type="GO" id="GO:0044205">
    <property type="term" value="P:'de novo' UMP biosynthetic process"/>
    <property type="evidence" value="ECO:0007669"/>
    <property type="project" value="UniProtKB-UniPathway"/>
</dbReference>
<evidence type="ECO:0000259" key="16">
    <source>
        <dbReference type="SMART" id="SM00934"/>
    </source>
</evidence>
<dbReference type="InterPro" id="IPR014732">
    <property type="entry name" value="OMPdecase"/>
</dbReference>
<protein>
    <recommendedName>
        <fullName evidence="7">Uridine 5'-monophosphate synthase</fullName>
        <ecNumber evidence="5">2.4.2.10</ecNumber>
        <ecNumber evidence="6">4.1.1.23</ecNumber>
    </recommendedName>
</protein>
<dbReference type="HAMAP" id="MF_01208">
    <property type="entry name" value="PyrE"/>
    <property type="match status" value="1"/>
</dbReference>
<evidence type="ECO:0000256" key="11">
    <source>
        <dbReference type="ARBA" id="ARBA00022975"/>
    </source>
</evidence>
<dbReference type="CDD" id="cd06223">
    <property type="entry name" value="PRTases_typeI"/>
    <property type="match status" value="1"/>
</dbReference>
<feature type="domain" description="Orotidine 5'-phosphate decarboxylase" evidence="16">
    <location>
        <begin position="251"/>
        <end position="465"/>
    </location>
</feature>
<dbReference type="InterPro" id="IPR029057">
    <property type="entry name" value="PRTase-like"/>
</dbReference>
<evidence type="ECO:0000256" key="6">
    <source>
        <dbReference type="ARBA" id="ARBA00012321"/>
    </source>
</evidence>
<feature type="binding site" evidence="15">
    <location>
        <position position="449"/>
    </location>
    <ligand>
        <name>substrate</name>
    </ligand>
</feature>
<gene>
    <name evidence="17" type="ORF">DLAC_04948</name>
</gene>
<dbReference type="STRING" id="361077.A0A151ZI34"/>
<sequence length="479" mass="53588">MENEIEKIVLKLNEIDAVKLGEFKLKSGIISPIYIDLRVTVSEPKLLSLIGDFMYKRVYNDSNSGNKPKLLCGVPYTALPIATAMSVQNDIPMVIRRKEAKAYGTKQLIEGRFKEGDNVLVIEDLVTSGASVLETVRDLKSVGLTVTDVVVLLDRQQGAKQELEKNGLRLHSVFTMEQLIDTLIKAGKLVGPQLELVQKFLDANRQVVVPVQPTTPQPVKSHLSFQERSQLANCNKMAQKLFRLMSEKKSNLAVAADLTTKAEVLKLADAIGSEIVVLKTHVDIISDYDEDFVKQLKALSEKHKFLIFEDRKFADIGNTVKYQYQSGVYKISEWSDMVTVHAVAGPGIIDSFKDSVLQKECGLLMLAQMSSKGSLCVGEYTQQVVEMAKQNQDCVMGFICQERLSNMPEHFVLMTPGVQLNNTADTLGQQYNTPDYIVQEKSTDVIIVGRGIYQSQDPKSEAHKYRTIAWDSYEKRLSK</sequence>
<dbReference type="InterPro" id="IPR018089">
    <property type="entry name" value="OMPdecase_AS"/>
</dbReference>
<dbReference type="Gene3D" id="3.20.20.70">
    <property type="entry name" value="Aldolase class I"/>
    <property type="match status" value="1"/>
</dbReference>
<organism evidence="17 18">
    <name type="scientific">Tieghemostelium lacteum</name>
    <name type="common">Slime mold</name>
    <name type="synonym">Dictyostelium lacteum</name>
    <dbReference type="NCBI Taxonomy" id="361077"/>
    <lineage>
        <taxon>Eukaryota</taxon>
        <taxon>Amoebozoa</taxon>
        <taxon>Evosea</taxon>
        <taxon>Eumycetozoa</taxon>
        <taxon>Dictyostelia</taxon>
        <taxon>Dictyosteliales</taxon>
        <taxon>Raperosteliaceae</taxon>
        <taxon>Tieghemostelium</taxon>
    </lineage>
</organism>
<dbReference type="EC" id="4.1.1.23" evidence="6"/>
<evidence type="ECO:0000256" key="2">
    <source>
        <dbReference type="ARBA" id="ARBA00004889"/>
    </source>
</evidence>
<dbReference type="FunFam" id="3.20.20.70:FF:000245">
    <property type="entry name" value="Bifunctional UMP-synthetase"/>
    <property type="match status" value="1"/>
</dbReference>
<dbReference type="InterPro" id="IPR011060">
    <property type="entry name" value="RibuloseP-bd_barrel"/>
</dbReference>
<evidence type="ECO:0000256" key="14">
    <source>
        <dbReference type="PIRSR" id="PIRSR614732-1"/>
    </source>
</evidence>
<dbReference type="InParanoid" id="A0A151ZI34"/>
<keyword evidence="10" id="KW-0210">Decarboxylase</keyword>
<dbReference type="Gene3D" id="3.40.50.2020">
    <property type="match status" value="1"/>
</dbReference>
<dbReference type="SMART" id="SM00934">
    <property type="entry name" value="OMPdecase"/>
    <property type="match status" value="1"/>
</dbReference>
<dbReference type="GO" id="GO:0004588">
    <property type="term" value="F:orotate phosphoribosyltransferase activity"/>
    <property type="evidence" value="ECO:0007669"/>
    <property type="project" value="UniProtKB-EC"/>
</dbReference>
<dbReference type="SUPFAM" id="SSF53271">
    <property type="entry name" value="PRTase-like"/>
    <property type="match status" value="1"/>
</dbReference>
<keyword evidence="9" id="KW-0808">Transferase</keyword>
<evidence type="ECO:0000256" key="8">
    <source>
        <dbReference type="ARBA" id="ARBA00022676"/>
    </source>
</evidence>
<dbReference type="InterPro" id="IPR000836">
    <property type="entry name" value="PRTase_dom"/>
</dbReference>
<evidence type="ECO:0000256" key="9">
    <source>
        <dbReference type="ARBA" id="ARBA00022679"/>
    </source>
</evidence>
<dbReference type="InterPro" id="IPR001754">
    <property type="entry name" value="OMPdeCOase_dom"/>
</dbReference>
<dbReference type="SUPFAM" id="SSF51366">
    <property type="entry name" value="Ribulose-phoshate binding barrel"/>
    <property type="match status" value="1"/>
</dbReference>
<proteinExistence type="inferred from homology"/>
<comment type="pathway">
    <text evidence="1">Pyrimidine metabolism; UMP biosynthesis via de novo pathway; UMP from orotate: step 2/2.</text>
</comment>
<dbReference type="EMBL" id="LODT01000025">
    <property type="protein sequence ID" value="KYQ93577.1"/>
    <property type="molecule type" value="Genomic_DNA"/>
</dbReference>
<keyword evidence="18" id="KW-1185">Reference proteome</keyword>
<keyword evidence="11" id="KW-0665">Pyrimidine biosynthesis</keyword>
<dbReference type="GO" id="GO:0006207">
    <property type="term" value="P:'de novo' pyrimidine nucleobase biosynthetic process"/>
    <property type="evidence" value="ECO:0007669"/>
    <property type="project" value="InterPro"/>
</dbReference>
<evidence type="ECO:0000256" key="1">
    <source>
        <dbReference type="ARBA" id="ARBA00004861"/>
    </source>
</evidence>
<evidence type="ECO:0000313" key="18">
    <source>
        <dbReference type="Proteomes" id="UP000076078"/>
    </source>
</evidence>
<dbReference type="AlphaFoldDB" id="A0A151ZI34"/>
<dbReference type="InterPro" id="IPR013785">
    <property type="entry name" value="Aldolase_TIM"/>
</dbReference>
<dbReference type="PANTHER" id="PTHR19278:SF9">
    <property type="entry name" value="URIDINE 5'-MONOPHOSPHATE SYNTHASE"/>
    <property type="match status" value="1"/>
</dbReference>
<evidence type="ECO:0000256" key="3">
    <source>
        <dbReference type="ARBA" id="ARBA00006221"/>
    </source>
</evidence>
<dbReference type="NCBIfam" id="TIGR01740">
    <property type="entry name" value="pyrF"/>
    <property type="match status" value="1"/>
</dbReference>
<dbReference type="UniPathway" id="UPA00070">
    <property type="reaction ID" value="UER00119"/>
</dbReference>
<feature type="active site" description="For OMPdecase activity" evidence="14">
    <location>
        <position position="315"/>
    </location>
</feature>
<feature type="binding site" evidence="15">
    <location>
        <position position="429"/>
    </location>
    <ligand>
        <name>substrate</name>
    </ligand>
</feature>
<keyword evidence="8" id="KW-0328">Glycosyltransferase</keyword>
<evidence type="ECO:0000256" key="5">
    <source>
        <dbReference type="ARBA" id="ARBA00011971"/>
    </source>
</evidence>
<dbReference type="FunFam" id="3.40.50.2020:FF:000025">
    <property type="entry name" value="Uridine monophosphate synthetase"/>
    <property type="match status" value="1"/>
</dbReference>
<dbReference type="Pfam" id="PF00156">
    <property type="entry name" value="Pribosyltran"/>
    <property type="match status" value="1"/>
</dbReference>